<accession>A0A2U3K3W6</accession>
<gene>
    <name evidence="5" type="ORF">SBA1_1240022</name>
</gene>
<protein>
    <submittedName>
        <fullName evidence="5">ABC transporter, ATPase subunit</fullName>
    </submittedName>
</protein>
<dbReference type="PANTHER" id="PTHR43023">
    <property type="entry name" value="PROTEIN TRIGALACTOSYLDIACYLGLYCEROL 3, CHLOROPLASTIC"/>
    <property type="match status" value="1"/>
</dbReference>
<keyword evidence="2" id="KW-0547">Nucleotide-binding</keyword>
<evidence type="ECO:0000256" key="2">
    <source>
        <dbReference type="ARBA" id="ARBA00022741"/>
    </source>
</evidence>
<dbReference type="GO" id="GO:0005524">
    <property type="term" value="F:ATP binding"/>
    <property type="evidence" value="ECO:0007669"/>
    <property type="project" value="UniProtKB-KW"/>
</dbReference>
<dbReference type="Gene3D" id="3.40.50.300">
    <property type="entry name" value="P-loop containing nucleotide triphosphate hydrolases"/>
    <property type="match status" value="1"/>
</dbReference>
<dbReference type="SUPFAM" id="SSF52540">
    <property type="entry name" value="P-loop containing nucleoside triphosphate hydrolases"/>
    <property type="match status" value="1"/>
</dbReference>
<dbReference type="EMBL" id="OMOD01000029">
    <property type="protein sequence ID" value="SPF34351.1"/>
    <property type="molecule type" value="Genomic_DNA"/>
</dbReference>
<feature type="domain" description="ABC transporter" evidence="4">
    <location>
        <begin position="10"/>
        <end position="269"/>
    </location>
</feature>
<dbReference type="PROSITE" id="PS00211">
    <property type="entry name" value="ABC_TRANSPORTER_1"/>
    <property type="match status" value="1"/>
</dbReference>
<reference evidence="6" key="1">
    <citation type="submission" date="2018-02" db="EMBL/GenBank/DDBJ databases">
        <authorList>
            <person name="Hausmann B."/>
        </authorList>
    </citation>
    <scope>NUCLEOTIDE SEQUENCE [LARGE SCALE GENOMIC DNA]</scope>
    <source>
        <strain evidence="6">Peat soil MAG SbA1</strain>
    </source>
</reference>
<dbReference type="Proteomes" id="UP000238701">
    <property type="component" value="Unassembled WGS sequence"/>
</dbReference>
<evidence type="ECO:0000256" key="1">
    <source>
        <dbReference type="ARBA" id="ARBA00022448"/>
    </source>
</evidence>
<dbReference type="InterPro" id="IPR003439">
    <property type="entry name" value="ABC_transporter-like_ATP-bd"/>
</dbReference>
<dbReference type="SMART" id="SM00382">
    <property type="entry name" value="AAA"/>
    <property type="match status" value="1"/>
</dbReference>
<proteinExistence type="predicted"/>
<dbReference type="PANTHER" id="PTHR43023:SF6">
    <property type="entry name" value="INTERMEMBRANE PHOSPHOLIPID TRANSPORT SYSTEM ATP-BINDING PROTEIN MLAF"/>
    <property type="match status" value="1"/>
</dbReference>
<dbReference type="Pfam" id="PF00005">
    <property type="entry name" value="ABC_tran"/>
    <property type="match status" value="1"/>
</dbReference>
<dbReference type="PROSITE" id="PS50893">
    <property type="entry name" value="ABC_TRANSPORTER_2"/>
    <property type="match status" value="1"/>
</dbReference>
<keyword evidence="1" id="KW-0813">Transport</keyword>
<evidence type="ECO:0000313" key="6">
    <source>
        <dbReference type="Proteomes" id="UP000238701"/>
    </source>
</evidence>
<sequence>MPARPFASAVVFDDVHISFEENEVLRGVSFQLPFGETKALFGVAGAGKSTILKLALGLLQPDSGRITVLGNEVTRMRELDLFPMRAHLGMVFQESALFDSLTVRENVAFRLIEEKGVYDDETDRRVREALRFVELEHTLDLFPSELSGGMRRRVAIARAIITHPELLLYDSPTAGLDPVTSNTIIELIVKQRDVAKTSSLLVTHRLQDAFTMATHQFDPRTNQLRALPRGQYCDVPMSFLILRDGKVIFDGDVRELARTKDEYIKEYIS</sequence>
<keyword evidence="3" id="KW-0067">ATP-binding</keyword>
<dbReference type="AlphaFoldDB" id="A0A2U3K3W6"/>
<dbReference type="InterPro" id="IPR017871">
    <property type="entry name" value="ABC_transporter-like_CS"/>
</dbReference>
<dbReference type="InterPro" id="IPR003593">
    <property type="entry name" value="AAA+_ATPase"/>
</dbReference>
<dbReference type="GO" id="GO:0016887">
    <property type="term" value="F:ATP hydrolysis activity"/>
    <property type="evidence" value="ECO:0007669"/>
    <property type="project" value="InterPro"/>
</dbReference>
<evidence type="ECO:0000256" key="3">
    <source>
        <dbReference type="ARBA" id="ARBA00022840"/>
    </source>
</evidence>
<evidence type="ECO:0000313" key="5">
    <source>
        <dbReference type="EMBL" id="SPF34351.1"/>
    </source>
</evidence>
<name>A0A2U3K3W6_9BACT</name>
<organism evidence="5 6">
    <name type="scientific">Candidatus Sulfotelmatobacter kueseliae</name>
    <dbReference type="NCBI Taxonomy" id="2042962"/>
    <lineage>
        <taxon>Bacteria</taxon>
        <taxon>Pseudomonadati</taxon>
        <taxon>Acidobacteriota</taxon>
        <taxon>Terriglobia</taxon>
        <taxon>Terriglobales</taxon>
        <taxon>Candidatus Korobacteraceae</taxon>
        <taxon>Candidatus Sulfotelmatobacter</taxon>
    </lineage>
</organism>
<evidence type="ECO:0000259" key="4">
    <source>
        <dbReference type="PROSITE" id="PS50893"/>
    </source>
</evidence>
<dbReference type="InterPro" id="IPR027417">
    <property type="entry name" value="P-loop_NTPase"/>
</dbReference>